<comment type="subcellular location">
    <subcellularLocation>
        <location evidence="1 9">Cell inner membrane</location>
        <topology evidence="1 9">Single-pass membrane protein</topology>
    </subcellularLocation>
</comment>
<dbReference type="PROSITE" id="PS00409">
    <property type="entry name" value="PROKAR_NTER_METHYL"/>
    <property type="match status" value="1"/>
</dbReference>
<evidence type="ECO:0000313" key="12">
    <source>
        <dbReference type="EMBL" id="STY97229.1"/>
    </source>
</evidence>
<evidence type="ECO:0000256" key="4">
    <source>
        <dbReference type="ARBA" id="ARBA00022481"/>
    </source>
</evidence>
<dbReference type="GO" id="GO:0015628">
    <property type="term" value="P:protein secretion by the type II secretion system"/>
    <property type="evidence" value="ECO:0007669"/>
    <property type="project" value="UniProtKB-UniRule"/>
</dbReference>
<evidence type="ECO:0000256" key="5">
    <source>
        <dbReference type="ARBA" id="ARBA00022519"/>
    </source>
</evidence>
<dbReference type="EMBL" id="UGPY01000001">
    <property type="protein sequence ID" value="STY97229.1"/>
    <property type="molecule type" value="Genomic_DNA"/>
</dbReference>
<protein>
    <recommendedName>
        <fullName evidence="9">Type II secretion system protein I</fullName>
        <shortName evidence="9">T2SS minor pseudopilin I</shortName>
    </recommendedName>
</protein>
<dbReference type="EMBL" id="PKJS01000001">
    <property type="protein sequence ID" value="PKZ69974.1"/>
    <property type="molecule type" value="Genomic_DNA"/>
</dbReference>
<dbReference type="NCBIfam" id="TIGR02532">
    <property type="entry name" value="IV_pilin_GFxxxE"/>
    <property type="match status" value="1"/>
</dbReference>
<dbReference type="Pfam" id="PF07963">
    <property type="entry name" value="N_methyl"/>
    <property type="match status" value="1"/>
</dbReference>
<dbReference type="InterPro" id="IPR003413">
    <property type="entry name" value="T2SS_GspI_C"/>
</dbReference>
<dbReference type="Pfam" id="PF02501">
    <property type="entry name" value="T2SSI"/>
    <property type="match status" value="1"/>
</dbReference>
<comment type="similarity">
    <text evidence="2 9">Belongs to the GSP I family.</text>
</comment>
<keyword evidence="3" id="KW-1003">Cell membrane</keyword>
<name>A0A120KQR7_FAUOS</name>
<dbReference type="AlphaFoldDB" id="A0A120KQR7"/>
<comment type="PTM">
    <text evidence="9">Cleaved by prepilin peptidase.</text>
</comment>
<evidence type="ECO:0000313" key="13">
    <source>
        <dbReference type="Proteomes" id="UP000234914"/>
    </source>
</evidence>
<keyword evidence="5 9" id="KW-0997">Cell inner membrane</keyword>
<dbReference type="InterPro" id="IPR010052">
    <property type="entry name" value="T2SS_protein-GspI"/>
</dbReference>
<evidence type="ECO:0000259" key="10">
    <source>
        <dbReference type="Pfam" id="PF02501"/>
    </source>
</evidence>
<evidence type="ECO:0000256" key="3">
    <source>
        <dbReference type="ARBA" id="ARBA00022475"/>
    </source>
</evidence>
<dbReference type="Gene3D" id="3.30.1300.30">
    <property type="entry name" value="GSPII I/J protein-like"/>
    <property type="match status" value="1"/>
</dbReference>
<proteinExistence type="inferred from homology"/>
<dbReference type="PANTHER" id="PTHR38779">
    <property type="entry name" value="TYPE II SECRETION SYSTEM PROTEIN I-RELATED"/>
    <property type="match status" value="1"/>
</dbReference>
<evidence type="ECO:0000256" key="9">
    <source>
        <dbReference type="RuleBase" id="RU368030"/>
    </source>
</evidence>
<accession>A0A120KQR7</accession>
<dbReference type="SUPFAM" id="SSF54523">
    <property type="entry name" value="Pili subunits"/>
    <property type="match status" value="1"/>
</dbReference>
<dbReference type="NCBIfam" id="TIGR01707">
    <property type="entry name" value="gspI"/>
    <property type="match status" value="1"/>
</dbReference>
<evidence type="ECO:0000256" key="8">
    <source>
        <dbReference type="ARBA" id="ARBA00023136"/>
    </source>
</evidence>
<evidence type="ECO:0000256" key="6">
    <source>
        <dbReference type="ARBA" id="ARBA00022692"/>
    </source>
</evidence>
<feature type="domain" description="Type II secretion system protein GspI C-terminal" evidence="10">
    <location>
        <begin position="57"/>
        <end position="120"/>
    </location>
</feature>
<sequence length="146" mass="16010">MTIATLNRLATLNKLAVRQHQQGFTLLEVMVALAILAVVAISASQASRSYVQSVDNMKTRTFGYYVAQNILAELRVQKTWLTASDTRQIASQGRQWQVVISPQTTQTSQGFVQPIHIRVAPIVDGSAKKDVVDIDAVLVKDMGTTP</sequence>
<keyword evidence="8 9" id="KW-0472">Membrane</keyword>
<reference evidence="11 13" key="1">
    <citation type="submission" date="2017-12" db="EMBL/GenBank/DDBJ databases">
        <title>Phylogenetic diversity of female urinary microbiome.</title>
        <authorList>
            <person name="Thomas-White K."/>
            <person name="Wolfe A.J."/>
        </authorList>
    </citation>
    <scope>NUCLEOTIDE SEQUENCE [LARGE SCALE GENOMIC DNA]</scope>
    <source>
        <strain evidence="11 13">UMB0416</strain>
    </source>
</reference>
<evidence type="ECO:0000256" key="1">
    <source>
        <dbReference type="ARBA" id="ARBA00004377"/>
    </source>
</evidence>
<evidence type="ECO:0000256" key="2">
    <source>
        <dbReference type="ARBA" id="ARBA00008358"/>
    </source>
</evidence>
<dbReference type="KEGG" id="mos:AXE82_02310"/>
<evidence type="ECO:0000313" key="11">
    <source>
        <dbReference type="EMBL" id="PKZ69974.1"/>
    </source>
</evidence>
<comment type="function">
    <text evidence="9">Component of the type II secretion system required for the energy-dependent secretion of extracellular factors such as proteases and toxins from the periplasm.</text>
</comment>
<keyword evidence="7 9" id="KW-1133">Transmembrane helix</keyword>
<feature type="transmembrane region" description="Helical" evidence="9">
    <location>
        <begin position="24"/>
        <end position="43"/>
    </location>
</feature>
<comment type="subunit">
    <text evidence="9">Type II secretion is composed of four main components: the outer membrane complex, the inner membrane complex, the cytoplasmic secretion ATPase and the periplasm-spanning pseudopilus.</text>
</comment>
<dbReference type="InterPro" id="IPR012902">
    <property type="entry name" value="N_methyl_site"/>
</dbReference>
<keyword evidence="4 9" id="KW-0488">Methylation</keyword>
<keyword evidence="6 9" id="KW-0812">Transmembrane</keyword>
<dbReference type="InterPro" id="IPR045584">
    <property type="entry name" value="Pilin-like"/>
</dbReference>
<organism evidence="11 13">
    <name type="scientific">Faucicola osloensis</name>
    <name type="common">Moraxella osloensis</name>
    <dbReference type="NCBI Taxonomy" id="34062"/>
    <lineage>
        <taxon>Bacteria</taxon>
        <taxon>Pseudomonadati</taxon>
        <taxon>Pseudomonadota</taxon>
        <taxon>Gammaproteobacteria</taxon>
        <taxon>Moraxellales</taxon>
        <taxon>Moraxellaceae</taxon>
        <taxon>Faucicola</taxon>
    </lineage>
</organism>
<reference evidence="12 14" key="2">
    <citation type="submission" date="2018-06" db="EMBL/GenBank/DDBJ databases">
        <authorList>
            <consortium name="Pathogen Informatics"/>
            <person name="Doyle S."/>
        </authorList>
    </citation>
    <scope>NUCLEOTIDE SEQUENCE [LARGE SCALE GENOMIC DNA]</scope>
    <source>
        <strain evidence="12 14">NCTC10465</strain>
    </source>
</reference>
<evidence type="ECO:0000256" key="7">
    <source>
        <dbReference type="ARBA" id="ARBA00022989"/>
    </source>
</evidence>
<dbReference type="GO" id="GO:0005886">
    <property type="term" value="C:plasma membrane"/>
    <property type="evidence" value="ECO:0007669"/>
    <property type="project" value="UniProtKB-SubCell"/>
</dbReference>
<dbReference type="RefSeq" id="WP_062330932.1">
    <property type="nucleotide sequence ID" value="NZ_CBCRZU010000011.1"/>
</dbReference>
<dbReference type="PANTHER" id="PTHR38779:SF2">
    <property type="entry name" value="TYPE II SECRETION SYSTEM PROTEIN I-RELATED"/>
    <property type="match status" value="1"/>
</dbReference>
<dbReference type="GeneID" id="35779793"/>
<keyword evidence="14" id="KW-1185">Reference proteome</keyword>
<dbReference type="Proteomes" id="UP000255230">
    <property type="component" value="Unassembled WGS sequence"/>
</dbReference>
<dbReference type="Proteomes" id="UP000234914">
    <property type="component" value="Unassembled WGS sequence"/>
</dbReference>
<evidence type="ECO:0000313" key="14">
    <source>
        <dbReference type="Proteomes" id="UP000255230"/>
    </source>
</evidence>
<dbReference type="GO" id="GO:0015627">
    <property type="term" value="C:type II protein secretion system complex"/>
    <property type="evidence" value="ECO:0007669"/>
    <property type="project" value="UniProtKB-UniRule"/>
</dbReference>
<gene>
    <name evidence="11" type="primary">gspI</name>
    <name evidence="11" type="ORF">CYJ96_01105</name>
    <name evidence="12" type="ORF">NCTC10465_01009</name>
</gene>